<dbReference type="EMBL" id="BARV01012902">
    <property type="protein sequence ID" value="GAI09299.1"/>
    <property type="molecule type" value="Genomic_DNA"/>
</dbReference>
<sequence length="56" mass="5926">QGKMQMIAGTVKNYIEVLKPRESILLTFIGICAAIVAGKGQLSLDVLLLAAVTILV</sequence>
<feature type="transmembrane region" description="Helical" evidence="1">
    <location>
        <begin position="24"/>
        <end position="55"/>
    </location>
</feature>
<keyword evidence="1" id="KW-0472">Membrane</keyword>
<comment type="caution">
    <text evidence="2">The sequence shown here is derived from an EMBL/GenBank/DDBJ whole genome shotgun (WGS) entry which is preliminary data.</text>
</comment>
<feature type="non-terminal residue" evidence="2">
    <location>
        <position position="1"/>
    </location>
</feature>
<protein>
    <submittedName>
        <fullName evidence="2">Uncharacterized protein</fullName>
    </submittedName>
</protein>
<evidence type="ECO:0000313" key="2">
    <source>
        <dbReference type="EMBL" id="GAI09299.1"/>
    </source>
</evidence>
<proteinExistence type="predicted"/>
<accession>X1MSC6</accession>
<reference evidence="2" key="1">
    <citation type="journal article" date="2014" name="Front. Microbiol.">
        <title>High frequency of phylogenetically diverse reductive dehalogenase-homologous genes in deep subseafloor sedimentary metagenomes.</title>
        <authorList>
            <person name="Kawai M."/>
            <person name="Futagami T."/>
            <person name="Toyoda A."/>
            <person name="Takaki Y."/>
            <person name="Nishi S."/>
            <person name="Hori S."/>
            <person name="Arai W."/>
            <person name="Tsubouchi T."/>
            <person name="Morono Y."/>
            <person name="Uchiyama I."/>
            <person name="Ito T."/>
            <person name="Fujiyama A."/>
            <person name="Inagaki F."/>
            <person name="Takami H."/>
        </authorList>
    </citation>
    <scope>NUCLEOTIDE SEQUENCE</scope>
    <source>
        <strain evidence="2">Expedition CK06-06</strain>
    </source>
</reference>
<organism evidence="2">
    <name type="scientific">marine sediment metagenome</name>
    <dbReference type="NCBI Taxonomy" id="412755"/>
    <lineage>
        <taxon>unclassified sequences</taxon>
        <taxon>metagenomes</taxon>
        <taxon>ecological metagenomes</taxon>
    </lineage>
</organism>
<keyword evidence="1" id="KW-0812">Transmembrane</keyword>
<name>X1MSC6_9ZZZZ</name>
<keyword evidence="1" id="KW-1133">Transmembrane helix</keyword>
<gene>
    <name evidence="2" type="ORF">S06H3_23646</name>
</gene>
<evidence type="ECO:0000256" key="1">
    <source>
        <dbReference type="SAM" id="Phobius"/>
    </source>
</evidence>
<dbReference type="AlphaFoldDB" id="X1MSC6"/>